<accession>A0A8H5XEQ3</accession>
<evidence type="ECO:0000313" key="3">
    <source>
        <dbReference type="Proteomes" id="UP000562682"/>
    </source>
</evidence>
<name>A0A8H5XEQ3_9HYPO</name>
<keyword evidence="3" id="KW-1185">Reference proteome</keyword>
<comment type="caution">
    <text evidence="2">The sequence shown here is derived from an EMBL/GenBank/DDBJ whole genome shotgun (WGS) entry which is preliminary data.</text>
</comment>
<gene>
    <name evidence="2" type="ORF">FDENT_3013</name>
</gene>
<reference evidence="2 3" key="1">
    <citation type="submission" date="2020-05" db="EMBL/GenBank/DDBJ databases">
        <title>Identification and distribution of gene clusters putatively required for synthesis of sphingolipid metabolism inhibitors in phylogenetically diverse species of the filamentous fungus Fusarium.</title>
        <authorList>
            <person name="Kim H.-S."/>
            <person name="Busman M."/>
            <person name="Brown D.W."/>
            <person name="Divon H."/>
            <person name="Uhlig S."/>
            <person name="Proctor R.H."/>
        </authorList>
    </citation>
    <scope>NUCLEOTIDE SEQUENCE [LARGE SCALE GENOMIC DNA]</scope>
    <source>
        <strain evidence="2 3">NRRL 25311</strain>
    </source>
</reference>
<dbReference type="InterPro" id="IPR012337">
    <property type="entry name" value="RNaseH-like_sf"/>
</dbReference>
<dbReference type="AlphaFoldDB" id="A0A8H5XEQ3"/>
<dbReference type="InterPro" id="IPR036397">
    <property type="entry name" value="RNaseH_sf"/>
</dbReference>
<dbReference type="Gene3D" id="3.30.420.10">
    <property type="entry name" value="Ribonuclease H-like superfamily/Ribonuclease H"/>
    <property type="match status" value="1"/>
</dbReference>
<feature type="region of interest" description="Disordered" evidence="1">
    <location>
        <begin position="1"/>
        <end position="44"/>
    </location>
</feature>
<protein>
    <submittedName>
        <fullName evidence="2">Uncharacterized protein</fullName>
    </submittedName>
</protein>
<dbReference type="GO" id="GO:0003676">
    <property type="term" value="F:nucleic acid binding"/>
    <property type="evidence" value="ECO:0007669"/>
    <property type="project" value="InterPro"/>
</dbReference>
<sequence length="181" mass="20968">MSATEDSPKCESLRSETEEVGEEQEEKEYEERERRFDPAADQSFTTSLTKASSNSILKLREALEYIRENVSTMITQVIIATDSPSLVKLVTEDLTKLARDNHFWRKNPVAIYSIWETLNADQVGYANEIQLDFRFWLVPEEMNQDAQAMAQSMEDREMQKIQAEFDSYLGARWGRNAQRAI</sequence>
<evidence type="ECO:0000256" key="1">
    <source>
        <dbReference type="SAM" id="MobiDB-lite"/>
    </source>
</evidence>
<feature type="compositionally biased region" description="Acidic residues" evidence="1">
    <location>
        <begin position="18"/>
        <end position="28"/>
    </location>
</feature>
<evidence type="ECO:0000313" key="2">
    <source>
        <dbReference type="EMBL" id="KAF5692241.1"/>
    </source>
</evidence>
<feature type="compositionally biased region" description="Basic and acidic residues" evidence="1">
    <location>
        <begin position="29"/>
        <end position="38"/>
    </location>
</feature>
<feature type="compositionally biased region" description="Basic and acidic residues" evidence="1">
    <location>
        <begin position="1"/>
        <end position="17"/>
    </location>
</feature>
<dbReference type="Proteomes" id="UP000562682">
    <property type="component" value="Unassembled WGS sequence"/>
</dbReference>
<organism evidence="2 3">
    <name type="scientific">Fusarium denticulatum</name>
    <dbReference type="NCBI Taxonomy" id="48507"/>
    <lineage>
        <taxon>Eukaryota</taxon>
        <taxon>Fungi</taxon>
        <taxon>Dikarya</taxon>
        <taxon>Ascomycota</taxon>
        <taxon>Pezizomycotina</taxon>
        <taxon>Sordariomycetes</taxon>
        <taxon>Hypocreomycetidae</taxon>
        <taxon>Hypocreales</taxon>
        <taxon>Nectriaceae</taxon>
        <taxon>Fusarium</taxon>
        <taxon>Fusarium fujikuroi species complex</taxon>
    </lineage>
</organism>
<dbReference type="EMBL" id="JAAOAK010000068">
    <property type="protein sequence ID" value="KAF5692241.1"/>
    <property type="molecule type" value="Genomic_DNA"/>
</dbReference>
<dbReference type="SUPFAM" id="SSF53098">
    <property type="entry name" value="Ribonuclease H-like"/>
    <property type="match status" value="1"/>
</dbReference>
<proteinExistence type="predicted"/>